<gene>
    <name evidence="1" type="primary">g12056</name>
    <name evidence="1" type="ORF">VP750_LOCUS10755</name>
</gene>
<organism evidence="1 2">
    <name type="scientific">Coccomyxa viridis</name>
    <dbReference type="NCBI Taxonomy" id="1274662"/>
    <lineage>
        <taxon>Eukaryota</taxon>
        <taxon>Viridiplantae</taxon>
        <taxon>Chlorophyta</taxon>
        <taxon>core chlorophytes</taxon>
        <taxon>Trebouxiophyceae</taxon>
        <taxon>Trebouxiophyceae incertae sedis</taxon>
        <taxon>Coccomyxaceae</taxon>
        <taxon>Coccomyxa</taxon>
    </lineage>
</organism>
<accession>A0ABP1GE33</accession>
<dbReference type="SUPFAM" id="SSF47072">
    <property type="entry name" value="Cysteine alpha-hairpin motif"/>
    <property type="match status" value="1"/>
</dbReference>
<keyword evidence="2" id="KW-1185">Reference proteome</keyword>
<reference evidence="1 2" key="1">
    <citation type="submission" date="2024-06" db="EMBL/GenBank/DDBJ databases">
        <authorList>
            <person name="Kraege A."/>
            <person name="Thomma B."/>
        </authorList>
    </citation>
    <scope>NUCLEOTIDE SEQUENCE [LARGE SCALE GENOMIC DNA]</scope>
</reference>
<sequence>MESRDPGKQKTGRAQKLTEDTCGAAYSRSLACLDRNGYDKSKCEDVFDLYIQCKKRETETRLERRQEKAAK</sequence>
<dbReference type="Proteomes" id="UP001497392">
    <property type="component" value="Unassembled WGS sequence"/>
</dbReference>
<dbReference type="PROSITE" id="PS51808">
    <property type="entry name" value="CHCH"/>
    <property type="match status" value="1"/>
</dbReference>
<dbReference type="PANTHER" id="PTHR48150:SF1">
    <property type="entry name" value="COX19 FAMILY PROTEIN (CHCH MOTIF)"/>
    <property type="match status" value="1"/>
</dbReference>
<dbReference type="EMBL" id="CAXHTA020000019">
    <property type="protein sequence ID" value="CAL5228849.1"/>
    <property type="molecule type" value="Genomic_DNA"/>
</dbReference>
<name>A0ABP1GE33_9CHLO</name>
<proteinExistence type="predicted"/>
<dbReference type="InterPro" id="IPR009069">
    <property type="entry name" value="Cys_alpha_HP_mot_SF"/>
</dbReference>
<evidence type="ECO:0000313" key="2">
    <source>
        <dbReference type="Proteomes" id="UP001497392"/>
    </source>
</evidence>
<dbReference type="PANTHER" id="PTHR48150">
    <property type="entry name" value="CYTOCHROME C OXIDASE-ASSEMBLY FACTOR COX23, MITOCHONDRIAL"/>
    <property type="match status" value="1"/>
</dbReference>
<evidence type="ECO:0000313" key="1">
    <source>
        <dbReference type="EMBL" id="CAL5228849.1"/>
    </source>
</evidence>
<comment type="caution">
    <text evidence="1">The sequence shown here is derived from an EMBL/GenBank/DDBJ whole genome shotgun (WGS) entry which is preliminary data.</text>
</comment>
<protein>
    <submittedName>
        <fullName evidence="1">G12056 protein</fullName>
    </submittedName>
</protein>